<protein>
    <recommendedName>
        <fullName evidence="1">Macro domain-containing protein</fullName>
    </recommendedName>
</protein>
<keyword evidence="3" id="KW-1185">Reference proteome</keyword>
<evidence type="ECO:0000313" key="2">
    <source>
        <dbReference type="EMBL" id="EDM74057.1"/>
    </source>
</evidence>
<sequence length="173" mass="18132">MAPSITLERGDITRVSCDAIVNAANPKMLGGGGVDGAIHRAAGPELLAACRRVPKVNGIRCPFGEARITPAFGLDARWVIHAVGPIYARSEDPKGVLARAYASALELAAAHDVTELACPALSTGAYGFPLDPAARIALETVASRDWGCVARVRFVLFTAEVMAAFAKFRDLSG</sequence>
<dbReference type="InterPro" id="IPR043472">
    <property type="entry name" value="Macro_dom-like"/>
</dbReference>
<dbReference type="EMBL" id="ABCS01000151">
    <property type="protein sequence ID" value="EDM74057.1"/>
    <property type="molecule type" value="Genomic_DNA"/>
</dbReference>
<dbReference type="Pfam" id="PF01661">
    <property type="entry name" value="Macro"/>
    <property type="match status" value="1"/>
</dbReference>
<feature type="domain" description="Macro" evidence="1">
    <location>
        <begin position="1"/>
        <end position="173"/>
    </location>
</feature>
<organism evidence="2 3">
    <name type="scientific">Plesiocystis pacifica SIR-1</name>
    <dbReference type="NCBI Taxonomy" id="391625"/>
    <lineage>
        <taxon>Bacteria</taxon>
        <taxon>Pseudomonadati</taxon>
        <taxon>Myxococcota</taxon>
        <taxon>Polyangia</taxon>
        <taxon>Nannocystales</taxon>
        <taxon>Nannocystaceae</taxon>
        <taxon>Plesiocystis</taxon>
    </lineage>
</organism>
<comment type="caution">
    <text evidence="2">The sequence shown here is derived from an EMBL/GenBank/DDBJ whole genome shotgun (WGS) entry which is preliminary data.</text>
</comment>
<dbReference type="PROSITE" id="PS51154">
    <property type="entry name" value="MACRO"/>
    <property type="match status" value="1"/>
</dbReference>
<name>A6GJ81_9BACT</name>
<proteinExistence type="predicted"/>
<dbReference type="NCBIfam" id="NF001664">
    <property type="entry name" value="PRK00431.1-6"/>
    <property type="match status" value="1"/>
</dbReference>
<gene>
    <name evidence="2" type="ORF">PPSIR1_17920</name>
</gene>
<dbReference type="AlphaFoldDB" id="A6GJ81"/>
<dbReference type="RefSeq" id="WP_006976767.1">
    <property type="nucleotide sequence ID" value="NZ_ABCS01000151.1"/>
</dbReference>
<dbReference type="SUPFAM" id="SSF52949">
    <property type="entry name" value="Macro domain-like"/>
    <property type="match status" value="1"/>
</dbReference>
<dbReference type="STRING" id="391625.PPSIR1_17920"/>
<dbReference type="CDD" id="cd02908">
    <property type="entry name" value="Macro_OAADPr_deacetylase"/>
    <property type="match status" value="1"/>
</dbReference>
<reference evidence="2 3" key="1">
    <citation type="submission" date="2007-06" db="EMBL/GenBank/DDBJ databases">
        <authorList>
            <person name="Shimkets L."/>
            <person name="Ferriera S."/>
            <person name="Johnson J."/>
            <person name="Kravitz S."/>
            <person name="Beeson K."/>
            <person name="Sutton G."/>
            <person name="Rogers Y.-H."/>
            <person name="Friedman R."/>
            <person name="Frazier M."/>
            <person name="Venter J.C."/>
        </authorList>
    </citation>
    <scope>NUCLEOTIDE SEQUENCE [LARGE SCALE GENOMIC DNA]</scope>
    <source>
        <strain evidence="2 3">SIR-1</strain>
    </source>
</reference>
<evidence type="ECO:0000313" key="3">
    <source>
        <dbReference type="Proteomes" id="UP000005801"/>
    </source>
</evidence>
<evidence type="ECO:0000259" key="1">
    <source>
        <dbReference type="PROSITE" id="PS51154"/>
    </source>
</evidence>
<dbReference type="SMART" id="SM00506">
    <property type="entry name" value="A1pp"/>
    <property type="match status" value="1"/>
</dbReference>
<dbReference type="InterPro" id="IPR002589">
    <property type="entry name" value="Macro_dom"/>
</dbReference>
<dbReference type="OrthoDB" id="6194521at2"/>
<dbReference type="Proteomes" id="UP000005801">
    <property type="component" value="Unassembled WGS sequence"/>
</dbReference>
<dbReference type="eggNOG" id="COG2110">
    <property type="taxonomic scope" value="Bacteria"/>
</dbReference>
<accession>A6GJ81</accession>
<dbReference type="PANTHER" id="PTHR11106">
    <property type="entry name" value="GANGLIOSIDE INDUCED DIFFERENTIATION ASSOCIATED PROTEIN 2-RELATED"/>
    <property type="match status" value="1"/>
</dbReference>
<dbReference type="PANTHER" id="PTHR11106:SF27">
    <property type="entry name" value="MACRO DOMAIN-CONTAINING PROTEIN"/>
    <property type="match status" value="1"/>
</dbReference>
<dbReference type="Gene3D" id="3.40.220.10">
    <property type="entry name" value="Leucine Aminopeptidase, subunit E, domain 1"/>
    <property type="match status" value="1"/>
</dbReference>